<protein>
    <submittedName>
        <fullName evidence="1">Uncharacterized protein</fullName>
    </submittedName>
</protein>
<sequence>MLNEIKAELTRHIDAKIVDEILVHHNALKIAVRMQDWEKCLLRGGKFGEAVMRAIHFIRTGQVTQQVHVESEISEVGKRSDLPESIRLLIPRAVRLLYDLRSKRGGAHGSFDPNAMDCAVVVAIADWTIGELVRVYCTADPERAMKFVAGITAKSIPIVERIEEDYVVLSKGASARQEIGFLLYSRYPERTTTAQLRKWTPNHSAANLSSSLANMRKAKLVHCNSDGALLTTAGIRAIEKEMLLE</sequence>
<dbReference type="Proteomes" id="UP000772181">
    <property type="component" value="Unassembled WGS sequence"/>
</dbReference>
<gene>
    <name evidence="1" type="ORF">HY730_08555</name>
</gene>
<comment type="caution">
    <text evidence="1">The sequence shown here is derived from an EMBL/GenBank/DDBJ whole genome shotgun (WGS) entry which is preliminary data.</text>
</comment>
<evidence type="ECO:0000313" key="2">
    <source>
        <dbReference type="Proteomes" id="UP000772181"/>
    </source>
</evidence>
<reference evidence="1" key="1">
    <citation type="submission" date="2020-07" db="EMBL/GenBank/DDBJ databases">
        <title>Huge and variable diversity of episymbiotic CPR bacteria and DPANN archaea in groundwater ecosystems.</title>
        <authorList>
            <person name="He C.Y."/>
            <person name="Keren R."/>
            <person name="Whittaker M."/>
            <person name="Farag I.F."/>
            <person name="Doudna J."/>
            <person name="Cate J.H.D."/>
            <person name="Banfield J.F."/>
        </authorList>
    </citation>
    <scope>NUCLEOTIDE SEQUENCE</scope>
    <source>
        <strain evidence="1">NC_groundwater_1482_Ag_S-0.65um_47_24</strain>
    </source>
</reference>
<accession>A0A933GNK9</accession>
<dbReference type="EMBL" id="JACQWF010000376">
    <property type="protein sequence ID" value="MBI4596410.1"/>
    <property type="molecule type" value="Genomic_DNA"/>
</dbReference>
<dbReference type="AlphaFoldDB" id="A0A933GNK9"/>
<name>A0A933GNK9_UNCTE</name>
<proteinExistence type="predicted"/>
<evidence type="ECO:0000313" key="1">
    <source>
        <dbReference type="EMBL" id="MBI4596410.1"/>
    </source>
</evidence>
<organism evidence="1 2">
    <name type="scientific">Tectimicrobiota bacterium</name>
    <dbReference type="NCBI Taxonomy" id="2528274"/>
    <lineage>
        <taxon>Bacteria</taxon>
        <taxon>Pseudomonadati</taxon>
        <taxon>Nitrospinota/Tectimicrobiota group</taxon>
        <taxon>Candidatus Tectimicrobiota</taxon>
    </lineage>
</organism>